<dbReference type="Pfam" id="PF02958">
    <property type="entry name" value="EcKL"/>
    <property type="match status" value="1"/>
</dbReference>
<dbReference type="SMART" id="SM00587">
    <property type="entry name" value="CHK"/>
    <property type="match status" value="1"/>
</dbReference>
<sequence>MANNSEQIIKESEFEPPDFLNQTFFEDVLQKYEKNNTLTVTNLNISSATKPGDNFSSIVLKVNVSYTFAGDKELFSKSLIVKTVPVEDGSRKEMLQYLPVFEREIDVYEKVIPEMMRIMNGLGDPEEFAPRLIFCSRDPKVLILDNLSDRSFEMHMNLHNFQSTVQVVKKLAKFHALSLYINEKKPSTIDLTKYKTVTTKEDIDKAKVFYGGLEYLKEEVKSWQGYEKIAEKLDAKSRTYVDELLKAFEPNEDFNVFCHADFHIKNFMFKMENGIVSETIFLDFQLSQWGSPAIDLVPIFYALGDSECRKRRGEIICIYHEYLVDYIKRLGCLTKIPSLLELNIDLLKKGALEIVWGITFLPFFYPFFANMDMEAVEDPSTEAMNKIRKIMYSNEDVAEALKEILFELLYKGIL</sequence>
<dbReference type="AlphaFoldDB" id="A0A1L8DZ24"/>
<keyword evidence="2" id="KW-0418">Kinase</keyword>
<name>A0A1L8DZ24_9DIPT</name>
<dbReference type="GO" id="GO:0016301">
    <property type="term" value="F:kinase activity"/>
    <property type="evidence" value="ECO:0007669"/>
    <property type="project" value="UniProtKB-KW"/>
</dbReference>
<keyword evidence="2" id="KW-0808">Transferase</keyword>
<dbReference type="Gene3D" id="3.90.1200.10">
    <property type="match status" value="1"/>
</dbReference>
<dbReference type="SUPFAM" id="SSF56112">
    <property type="entry name" value="Protein kinase-like (PK-like)"/>
    <property type="match status" value="1"/>
</dbReference>
<dbReference type="InterPro" id="IPR011009">
    <property type="entry name" value="Kinase-like_dom_sf"/>
</dbReference>
<accession>A0A1L8DZ24</accession>
<dbReference type="InterPro" id="IPR015897">
    <property type="entry name" value="CHK_kinase-like"/>
</dbReference>
<dbReference type="PANTHER" id="PTHR11012:SF56">
    <property type="entry name" value="CHK KINASE-LIKE DOMAIN-CONTAINING PROTEIN-RELATED"/>
    <property type="match status" value="1"/>
</dbReference>
<feature type="domain" description="CHK kinase-like" evidence="1">
    <location>
        <begin position="142"/>
        <end position="329"/>
    </location>
</feature>
<proteinExistence type="predicted"/>
<evidence type="ECO:0000313" key="2">
    <source>
        <dbReference type="EMBL" id="JAV11532.1"/>
    </source>
</evidence>
<organism evidence="2">
    <name type="scientific">Nyssomyia neivai</name>
    <dbReference type="NCBI Taxonomy" id="330878"/>
    <lineage>
        <taxon>Eukaryota</taxon>
        <taxon>Metazoa</taxon>
        <taxon>Ecdysozoa</taxon>
        <taxon>Arthropoda</taxon>
        <taxon>Hexapoda</taxon>
        <taxon>Insecta</taxon>
        <taxon>Pterygota</taxon>
        <taxon>Neoptera</taxon>
        <taxon>Endopterygota</taxon>
        <taxon>Diptera</taxon>
        <taxon>Nematocera</taxon>
        <taxon>Psychodoidea</taxon>
        <taxon>Psychodidae</taxon>
        <taxon>Nyssomyia</taxon>
    </lineage>
</organism>
<evidence type="ECO:0000259" key="1">
    <source>
        <dbReference type="SMART" id="SM00587"/>
    </source>
</evidence>
<dbReference type="EMBL" id="GFDF01002552">
    <property type="protein sequence ID" value="JAV11532.1"/>
    <property type="molecule type" value="Transcribed_RNA"/>
</dbReference>
<dbReference type="InterPro" id="IPR004119">
    <property type="entry name" value="EcKL"/>
</dbReference>
<protein>
    <submittedName>
        <fullName evidence="2">Putative ecdysteroid kinase</fullName>
    </submittedName>
</protein>
<reference evidence="2" key="1">
    <citation type="submission" date="2016-12" db="EMBL/GenBank/DDBJ databases">
        <title>An insight into the sialome and mialome of the sand fly, Nyssomyia neivai.</title>
        <authorList>
            <person name="Sebastian V."/>
            <person name="Goulart T.M."/>
            <person name="Oliveira W."/>
            <person name="Calvo E."/>
            <person name="Oliveira L.F."/>
            <person name="Pinto M.C."/>
            <person name="Rosselino A.M."/>
            <person name="Ribeiro J.M."/>
        </authorList>
    </citation>
    <scope>NUCLEOTIDE SEQUENCE</scope>
</reference>
<dbReference type="PANTHER" id="PTHR11012">
    <property type="entry name" value="PROTEIN KINASE-LIKE DOMAIN-CONTAINING"/>
    <property type="match status" value="1"/>
</dbReference>